<sequence length="638" mass="68781">MHARRRLALRAVYQGSTGHGSRFRQLGRRGLSVLTPPLLDLRRQHRSALTSLEKLLVRLHAAAEHTEVLRESVTTLDSLFVCCVVGEFNAGKSALINALLGREACVEGVLPTTASVCLIKHPAAPFVPSSAAGKEDGLVVMDVDVEWLRSTYLVDTPGTNSIDEAHTALTQDFLPRSDLVLFVTSAQQPFSDSEQAFLRSVTGWRKHVLCVLNKADTLPPADLQRVLEYVSENASRTVGAPVKVLASSARVALKLKERLRQESAAELGSPLRAAAEGEAEGAAAAQWEALEAEVRRVLQDGARLKMVSQLATASRLLEVYASAEASQLALVAADRDAVDDVGQRVHAFQATMRADFEPQVARAMLVLARLGQRGHRFLQEELTLSQLPRLLSRDALVKRFESTVVADSSAQLEAVALSLADWMEGRSSALERDTLSMLRSRVQLEPSSAGDAEAAAAAAYGSRRAELLLAMQSSARESVGSDAVANAGERAVAAVQTCLAQALLLEAGAAGLTGVVSVKAASMLDLTGLMPAFVIALTGLAVLPLQRYRLQLDLQQRVDELSSSLNEALQTHLEAELQHAVTRSLAAVKPFREHVEREHAAHEERRGMLDAVKAELSAMHLALERAERPAVSIVEPKT</sequence>
<keyword evidence="3" id="KW-1185">Reference proteome</keyword>
<feature type="domain" description="G" evidence="1">
    <location>
        <begin position="82"/>
        <end position="214"/>
    </location>
</feature>
<dbReference type="RefSeq" id="XP_005781636.1">
    <property type="nucleotide sequence ID" value="XM_005781579.1"/>
</dbReference>
<dbReference type="eggNOG" id="KOG0448">
    <property type="taxonomic scope" value="Eukaryota"/>
</dbReference>
<dbReference type="HOGENOM" id="CLU_014646_1_0_1"/>
<dbReference type="Gene3D" id="3.40.50.300">
    <property type="entry name" value="P-loop containing nucleotide triphosphate hydrolases"/>
    <property type="match status" value="1"/>
</dbReference>
<dbReference type="Proteomes" id="UP000013827">
    <property type="component" value="Unassembled WGS sequence"/>
</dbReference>
<evidence type="ECO:0000313" key="2">
    <source>
        <dbReference type="EnsemblProtists" id="EOD29207"/>
    </source>
</evidence>
<dbReference type="CDD" id="cd09912">
    <property type="entry name" value="DLP_2"/>
    <property type="match status" value="1"/>
</dbReference>
<dbReference type="PaxDb" id="2903-EOD29207"/>
<dbReference type="AlphaFoldDB" id="A0A0D3K0C2"/>
<dbReference type="InterPro" id="IPR006073">
    <property type="entry name" value="GTP-bd"/>
</dbReference>
<dbReference type="InterPro" id="IPR051943">
    <property type="entry name" value="TRAFAC_Dynamin-like_GTPase"/>
</dbReference>
<protein>
    <recommendedName>
        <fullName evidence="1">G domain-containing protein</fullName>
    </recommendedName>
</protein>
<evidence type="ECO:0000313" key="3">
    <source>
        <dbReference type="Proteomes" id="UP000013827"/>
    </source>
</evidence>
<dbReference type="OMA" id="HFWEDVQ"/>
<dbReference type="GeneID" id="19046786"/>
<organism evidence="2 3">
    <name type="scientific">Emiliania huxleyi (strain CCMP1516)</name>
    <dbReference type="NCBI Taxonomy" id="280463"/>
    <lineage>
        <taxon>Eukaryota</taxon>
        <taxon>Haptista</taxon>
        <taxon>Haptophyta</taxon>
        <taxon>Prymnesiophyceae</taxon>
        <taxon>Isochrysidales</taxon>
        <taxon>Noelaerhabdaceae</taxon>
        <taxon>Emiliania</taxon>
    </lineage>
</organism>
<dbReference type="PANTHER" id="PTHR43681">
    <property type="entry name" value="TRANSMEMBRANE GTPASE FZO"/>
    <property type="match status" value="1"/>
</dbReference>
<evidence type="ECO:0000259" key="1">
    <source>
        <dbReference type="Pfam" id="PF01926"/>
    </source>
</evidence>
<reference evidence="3" key="1">
    <citation type="journal article" date="2013" name="Nature">
        <title>Pan genome of the phytoplankton Emiliania underpins its global distribution.</title>
        <authorList>
            <person name="Read B.A."/>
            <person name="Kegel J."/>
            <person name="Klute M.J."/>
            <person name="Kuo A."/>
            <person name="Lefebvre S.C."/>
            <person name="Maumus F."/>
            <person name="Mayer C."/>
            <person name="Miller J."/>
            <person name="Monier A."/>
            <person name="Salamov A."/>
            <person name="Young J."/>
            <person name="Aguilar M."/>
            <person name="Claverie J.M."/>
            <person name="Frickenhaus S."/>
            <person name="Gonzalez K."/>
            <person name="Herman E.K."/>
            <person name="Lin Y.C."/>
            <person name="Napier J."/>
            <person name="Ogata H."/>
            <person name="Sarno A.F."/>
            <person name="Shmutz J."/>
            <person name="Schroeder D."/>
            <person name="de Vargas C."/>
            <person name="Verret F."/>
            <person name="von Dassow P."/>
            <person name="Valentin K."/>
            <person name="Van de Peer Y."/>
            <person name="Wheeler G."/>
            <person name="Dacks J.B."/>
            <person name="Delwiche C.F."/>
            <person name="Dyhrman S.T."/>
            <person name="Glockner G."/>
            <person name="John U."/>
            <person name="Richards T."/>
            <person name="Worden A.Z."/>
            <person name="Zhang X."/>
            <person name="Grigoriev I.V."/>
            <person name="Allen A.E."/>
            <person name="Bidle K."/>
            <person name="Borodovsky M."/>
            <person name="Bowler C."/>
            <person name="Brownlee C."/>
            <person name="Cock J.M."/>
            <person name="Elias M."/>
            <person name="Gladyshev V.N."/>
            <person name="Groth M."/>
            <person name="Guda C."/>
            <person name="Hadaegh A."/>
            <person name="Iglesias-Rodriguez M.D."/>
            <person name="Jenkins J."/>
            <person name="Jones B.M."/>
            <person name="Lawson T."/>
            <person name="Leese F."/>
            <person name="Lindquist E."/>
            <person name="Lobanov A."/>
            <person name="Lomsadze A."/>
            <person name="Malik S.B."/>
            <person name="Marsh M.E."/>
            <person name="Mackinder L."/>
            <person name="Mock T."/>
            <person name="Mueller-Roeber B."/>
            <person name="Pagarete A."/>
            <person name="Parker M."/>
            <person name="Probert I."/>
            <person name="Quesneville H."/>
            <person name="Raines C."/>
            <person name="Rensing S.A."/>
            <person name="Riano-Pachon D.M."/>
            <person name="Richier S."/>
            <person name="Rokitta S."/>
            <person name="Shiraiwa Y."/>
            <person name="Soanes D.M."/>
            <person name="van der Giezen M."/>
            <person name="Wahlund T.M."/>
            <person name="Williams B."/>
            <person name="Wilson W."/>
            <person name="Wolfe G."/>
            <person name="Wurch L.L."/>
        </authorList>
    </citation>
    <scope>NUCLEOTIDE SEQUENCE</scope>
</reference>
<proteinExistence type="predicted"/>
<dbReference type="EnsemblProtists" id="EOD29207">
    <property type="protein sequence ID" value="EOD29207"/>
    <property type="gene ID" value="EMIHUDRAFT_203749"/>
</dbReference>
<dbReference type="KEGG" id="ehx:EMIHUDRAFT_203749"/>
<dbReference type="GO" id="GO:0005525">
    <property type="term" value="F:GTP binding"/>
    <property type="evidence" value="ECO:0007669"/>
    <property type="project" value="InterPro"/>
</dbReference>
<dbReference type="STRING" id="2903.R1D2D5"/>
<name>A0A0D3K0C2_EMIH1</name>
<dbReference type="InterPro" id="IPR027417">
    <property type="entry name" value="P-loop_NTPase"/>
</dbReference>
<reference evidence="2" key="2">
    <citation type="submission" date="2024-10" db="UniProtKB">
        <authorList>
            <consortium name="EnsemblProtists"/>
        </authorList>
    </citation>
    <scope>IDENTIFICATION</scope>
</reference>
<dbReference type="PANTHER" id="PTHR43681:SF1">
    <property type="entry name" value="SARCALUMENIN"/>
    <property type="match status" value="1"/>
</dbReference>
<dbReference type="SUPFAM" id="SSF52540">
    <property type="entry name" value="P-loop containing nucleoside triphosphate hydrolases"/>
    <property type="match status" value="1"/>
</dbReference>
<dbReference type="Pfam" id="PF01926">
    <property type="entry name" value="MMR_HSR1"/>
    <property type="match status" value="1"/>
</dbReference>
<accession>A0A0D3K0C2</accession>